<evidence type="ECO:0000256" key="10">
    <source>
        <dbReference type="ARBA" id="ARBA00040743"/>
    </source>
</evidence>
<dbReference type="PROSITE" id="PS50198">
    <property type="entry name" value="PPIC_PPIASE_2"/>
    <property type="match status" value="1"/>
</dbReference>
<evidence type="ECO:0000256" key="3">
    <source>
        <dbReference type="ARBA" id="ARBA00022519"/>
    </source>
</evidence>
<proteinExistence type="inferred from homology"/>
<evidence type="ECO:0000256" key="8">
    <source>
        <dbReference type="ARBA" id="ARBA00023235"/>
    </source>
</evidence>
<protein>
    <recommendedName>
        <fullName evidence="10">Periplasmic chaperone PpiD</fullName>
    </recommendedName>
    <alternativeName>
        <fullName evidence="11">Periplasmic folding chaperone</fullName>
    </alternativeName>
</protein>
<evidence type="ECO:0000256" key="6">
    <source>
        <dbReference type="ARBA" id="ARBA00023136"/>
    </source>
</evidence>
<dbReference type="InterPro" id="IPR046357">
    <property type="entry name" value="PPIase_dom_sf"/>
</dbReference>
<dbReference type="EMBL" id="JAVIZX010000001">
    <property type="protein sequence ID" value="MDR6216042.1"/>
    <property type="molecule type" value="Genomic_DNA"/>
</dbReference>
<dbReference type="Gene3D" id="3.10.50.40">
    <property type="match status" value="1"/>
</dbReference>
<keyword evidence="7" id="KW-0143">Chaperone</keyword>
<evidence type="ECO:0000256" key="5">
    <source>
        <dbReference type="ARBA" id="ARBA00022989"/>
    </source>
</evidence>
<sequence length="637" mass="69246">MFESIRKHSKIAMVLLFLLIIPSFVLVGIDHNYFSEKSAAVARVDGHDITQADWDNAHRAEVDRIRAQSPSIDGRLLDSPEARYATLERMVRDRVLQAAASDMHLLTSDARLARELQAMPAIANLKRPDGTLDGDAYRALVGAQGLTPEGFEAAIRREIATNQVMGSVMESAIAGTAQSKLAVDALYQRREIQVASFNPADYAAKVAASDSDLQAYYQAQSAKFQRAEQASVEYVVLDLAAVQAGITLSEDDLRTYYKENLERLSGAEERRASHILINAPQGASSADREKAKARATELLEQVRKAPGSFADVARKNSQDPGSSAAGGDLGFIGRGAMVKPFEDAVFALKKGDISDVVETNFGYHIITVTEIKRPPQPSFDMVRASLENELKQQQALRKFAEVAEAFANGVYEQPDSLQPVADKLKLKVQTAEGVARTAAPGAAGPLANARFLEALFQPESLESKRNTEAVEIAANTMAAGRVVKYAPAQTLPYEAVQAQVRQMYVADKAAELARKEGEAKLAEWKSASGPVAALSAPAVVSRDQPRNQPRQVLEAALHAPVDALPAWSGVDLGAQGYAVLKVNRVLPRDAVDAATESQQHQQYLQTWGNAEALAYYETLKKRFKVQIKAPRPAQESQ</sequence>
<dbReference type="InterPro" id="IPR023058">
    <property type="entry name" value="PPIase_PpiC_CS"/>
</dbReference>
<dbReference type="SUPFAM" id="SSF109998">
    <property type="entry name" value="Triger factor/SurA peptide-binding domain-like"/>
    <property type="match status" value="1"/>
</dbReference>
<name>A0ABU1IFS7_9BURK</name>
<comment type="similarity">
    <text evidence="9">Belongs to the PpiD chaperone family.</text>
</comment>
<comment type="caution">
    <text evidence="15">The sequence shown here is derived from an EMBL/GenBank/DDBJ whole genome shotgun (WGS) entry which is preliminary data.</text>
</comment>
<evidence type="ECO:0000259" key="14">
    <source>
        <dbReference type="PROSITE" id="PS50198"/>
    </source>
</evidence>
<keyword evidence="3" id="KW-0997">Cell inner membrane</keyword>
<dbReference type="PANTHER" id="PTHR47529:SF1">
    <property type="entry name" value="PERIPLASMIC CHAPERONE PPID"/>
    <property type="match status" value="1"/>
</dbReference>
<dbReference type="InterPro" id="IPR027304">
    <property type="entry name" value="Trigger_fact/SurA_dom_sf"/>
</dbReference>
<reference evidence="15 16" key="1">
    <citation type="submission" date="2023-08" db="EMBL/GenBank/DDBJ databases">
        <title>Functional and genomic diversity of the sorghum phyllosphere microbiome.</title>
        <authorList>
            <person name="Shade A."/>
        </authorList>
    </citation>
    <scope>NUCLEOTIDE SEQUENCE [LARGE SCALE GENOMIC DNA]</scope>
    <source>
        <strain evidence="15 16">SORGH_AS_0335</strain>
    </source>
</reference>
<dbReference type="PROSITE" id="PS01096">
    <property type="entry name" value="PPIC_PPIASE_1"/>
    <property type="match status" value="1"/>
</dbReference>
<evidence type="ECO:0000256" key="1">
    <source>
        <dbReference type="ARBA" id="ARBA00004382"/>
    </source>
</evidence>
<dbReference type="InterPro" id="IPR052029">
    <property type="entry name" value="PpiD_chaperone"/>
</dbReference>
<keyword evidence="6 13" id="KW-0472">Membrane</keyword>
<evidence type="ECO:0000256" key="4">
    <source>
        <dbReference type="ARBA" id="ARBA00022692"/>
    </source>
</evidence>
<accession>A0ABU1IFS7</accession>
<evidence type="ECO:0000256" key="11">
    <source>
        <dbReference type="ARBA" id="ARBA00042775"/>
    </source>
</evidence>
<dbReference type="Gene3D" id="1.10.4030.10">
    <property type="entry name" value="Porin chaperone SurA, peptide-binding domain"/>
    <property type="match status" value="1"/>
</dbReference>
<evidence type="ECO:0000313" key="15">
    <source>
        <dbReference type="EMBL" id="MDR6216042.1"/>
    </source>
</evidence>
<gene>
    <name evidence="15" type="ORF">QE399_003731</name>
</gene>
<keyword evidence="16" id="KW-1185">Reference proteome</keyword>
<evidence type="ECO:0000256" key="12">
    <source>
        <dbReference type="PROSITE-ProRule" id="PRU00278"/>
    </source>
</evidence>
<keyword evidence="4 13" id="KW-0812">Transmembrane</keyword>
<feature type="transmembrane region" description="Helical" evidence="13">
    <location>
        <begin position="12"/>
        <end position="29"/>
    </location>
</feature>
<evidence type="ECO:0000256" key="7">
    <source>
        <dbReference type="ARBA" id="ARBA00023186"/>
    </source>
</evidence>
<dbReference type="Pfam" id="PF13624">
    <property type="entry name" value="SurA_N_3"/>
    <property type="match status" value="1"/>
</dbReference>
<organism evidence="15 16">
    <name type="scientific">Paracidovorax wautersii</name>
    <dbReference type="NCBI Taxonomy" id="1177982"/>
    <lineage>
        <taxon>Bacteria</taxon>
        <taxon>Pseudomonadati</taxon>
        <taxon>Pseudomonadota</taxon>
        <taxon>Betaproteobacteria</taxon>
        <taxon>Burkholderiales</taxon>
        <taxon>Comamonadaceae</taxon>
        <taxon>Paracidovorax</taxon>
    </lineage>
</organism>
<dbReference type="InterPro" id="IPR000297">
    <property type="entry name" value="PPIase_PpiC"/>
</dbReference>
<evidence type="ECO:0000256" key="9">
    <source>
        <dbReference type="ARBA" id="ARBA00038408"/>
    </source>
</evidence>
<dbReference type="RefSeq" id="WP_309831150.1">
    <property type="nucleotide sequence ID" value="NZ_JAVIZX010000001.1"/>
</dbReference>
<evidence type="ECO:0000313" key="16">
    <source>
        <dbReference type="Proteomes" id="UP001267710"/>
    </source>
</evidence>
<keyword evidence="12" id="KW-0697">Rotamase</keyword>
<evidence type="ECO:0000256" key="2">
    <source>
        <dbReference type="ARBA" id="ARBA00022475"/>
    </source>
</evidence>
<keyword evidence="2" id="KW-1003">Cell membrane</keyword>
<evidence type="ECO:0000256" key="13">
    <source>
        <dbReference type="SAM" id="Phobius"/>
    </source>
</evidence>
<keyword evidence="5 13" id="KW-1133">Transmembrane helix</keyword>
<dbReference type="Pfam" id="PF13616">
    <property type="entry name" value="Rotamase_3"/>
    <property type="match status" value="1"/>
</dbReference>
<dbReference type="SUPFAM" id="SSF54534">
    <property type="entry name" value="FKBP-like"/>
    <property type="match status" value="1"/>
</dbReference>
<keyword evidence="8 12" id="KW-0413">Isomerase</keyword>
<dbReference type="GO" id="GO:0003755">
    <property type="term" value="F:peptidyl-prolyl cis-trans isomerase activity"/>
    <property type="evidence" value="ECO:0007669"/>
    <property type="project" value="UniProtKB-EC"/>
</dbReference>
<dbReference type="Proteomes" id="UP001267710">
    <property type="component" value="Unassembled WGS sequence"/>
</dbReference>
<feature type="domain" description="PpiC" evidence="14">
    <location>
        <begin position="267"/>
        <end position="370"/>
    </location>
</feature>
<dbReference type="PANTHER" id="PTHR47529">
    <property type="entry name" value="PEPTIDYL-PROLYL CIS-TRANS ISOMERASE D"/>
    <property type="match status" value="1"/>
</dbReference>
<comment type="subcellular location">
    <subcellularLocation>
        <location evidence="1">Cell inner membrane</location>
        <topology evidence="1">Single-pass type II membrane protein</topology>
        <orientation evidence="1">Periplasmic side</orientation>
    </subcellularLocation>
</comment>